<feature type="binding site" evidence="6">
    <location>
        <position position="195"/>
    </location>
    <ligand>
        <name>a divalent metal cation</name>
        <dbReference type="ChEBI" id="CHEBI:60240"/>
        <label>1</label>
    </ligand>
</feature>
<dbReference type="GO" id="GO:0016787">
    <property type="term" value="F:hydrolase activity"/>
    <property type="evidence" value="ECO:0007669"/>
    <property type="project" value="UniProtKB-KW"/>
</dbReference>
<comment type="caution">
    <text evidence="8">The sequence shown here is derived from an EMBL/GenBank/DDBJ whole genome shotgun (WGS) entry which is preliminary data.</text>
</comment>
<evidence type="ECO:0000313" key="9">
    <source>
        <dbReference type="Proteomes" id="UP001621714"/>
    </source>
</evidence>
<dbReference type="InterPro" id="IPR000086">
    <property type="entry name" value="NUDIX_hydrolase_dom"/>
</dbReference>
<organism evidence="8 9">
    <name type="scientific">Marinospirillum alkalitolerans</name>
    <dbReference type="NCBI Taxonomy" id="3123374"/>
    <lineage>
        <taxon>Bacteria</taxon>
        <taxon>Pseudomonadati</taxon>
        <taxon>Pseudomonadota</taxon>
        <taxon>Gammaproteobacteria</taxon>
        <taxon>Oceanospirillales</taxon>
        <taxon>Oceanospirillaceae</taxon>
        <taxon>Marinospirillum</taxon>
    </lineage>
</organism>
<dbReference type="InterPro" id="IPR020476">
    <property type="entry name" value="Nudix_hydrolase"/>
</dbReference>
<dbReference type="InterPro" id="IPR049734">
    <property type="entry name" value="NudC-like_C"/>
</dbReference>
<keyword evidence="4 6" id="KW-0520">NAD</keyword>
<dbReference type="PRINTS" id="PR00502">
    <property type="entry name" value="NUDIXFAMILY"/>
</dbReference>
<feature type="domain" description="Nudix hydrolase" evidence="7">
    <location>
        <begin position="162"/>
        <end position="286"/>
    </location>
</feature>
<dbReference type="CDD" id="cd03429">
    <property type="entry name" value="NUDIX_NADH_pyrophosphatase_Nudt13"/>
    <property type="match status" value="1"/>
</dbReference>
<comment type="similarity">
    <text evidence="6">Belongs to the Nudix hydrolase family. NudC subfamily.</text>
</comment>
<dbReference type="Proteomes" id="UP001621714">
    <property type="component" value="Unassembled WGS sequence"/>
</dbReference>
<dbReference type="InterPro" id="IPR015797">
    <property type="entry name" value="NUDIX_hydrolase-like_dom_sf"/>
</dbReference>
<feature type="short sequence motif" description="Nudix box" evidence="6">
    <location>
        <begin position="196"/>
        <end position="217"/>
    </location>
</feature>
<feature type="binding site" evidence="6">
    <location>
        <position position="148"/>
    </location>
    <ligand>
        <name>substrate</name>
    </ligand>
</feature>
<feature type="binding site" evidence="6">
    <location>
        <position position="215"/>
    </location>
    <ligand>
        <name>a divalent metal cation</name>
        <dbReference type="ChEBI" id="CHEBI:60240"/>
        <label>3</label>
    </ligand>
</feature>
<comment type="cofactor">
    <cofactor evidence="6">
        <name>Zn(2+)</name>
        <dbReference type="ChEBI" id="CHEBI:29105"/>
    </cofactor>
    <text evidence="6">Binds 1 zinc ion per subunit.</text>
</comment>
<dbReference type="Pfam" id="PF00293">
    <property type="entry name" value="NUDIX"/>
    <property type="match status" value="1"/>
</dbReference>
<feature type="binding site" evidence="6">
    <location>
        <position position="211"/>
    </location>
    <ligand>
        <name>a divalent metal cation</name>
        <dbReference type="ChEBI" id="CHEBI:60240"/>
        <label>2</label>
    </ligand>
</feature>
<keyword evidence="9" id="KW-1185">Reference proteome</keyword>
<evidence type="ECO:0000259" key="7">
    <source>
        <dbReference type="PROSITE" id="PS51462"/>
    </source>
</evidence>
<comment type="catalytic activity">
    <reaction evidence="6">
        <text>a 5'-end NAD(+)-phospho-ribonucleoside in mRNA + H2O = a 5'-end phospho-adenosine-phospho-ribonucleoside in mRNA + beta-nicotinamide D-ribonucleotide + 2 H(+)</text>
        <dbReference type="Rhea" id="RHEA:60876"/>
        <dbReference type="Rhea" id="RHEA-COMP:15698"/>
        <dbReference type="Rhea" id="RHEA-COMP:15719"/>
        <dbReference type="ChEBI" id="CHEBI:14649"/>
        <dbReference type="ChEBI" id="CHEBI:15377"/>
        <dbReference type="ChEBI" id="CHEBI:15378"/>
        <dbReference type="ChEBI" id="CHEBI:144029"/>
        <dbReference type="ChEBI" id="CHEBI:144051"/>
    </reaction>
</comment>
<keyword evidence="3 6" id="KW-0460">Magnesium</keyword>
<comment type="subunit">
    <text evidence="6">Homodimer.</text>
</comment>
<feature type="binding site" evidence="6">
    <location>
        <position position="105"/>
    </location>
    <ligand>
        <name>substrate</name>
    </ligand>
</feature>
<dbReference type="HAMAP" id="MF_00297">
    <property type="entry name" value="Nudix_NudC"/>
    <property type="match status" value="1"/>
</dbReference>
<protein>
    <recommendedName>
        <fullName evidence="6">NAD-capped RNA hydrolase NudC</fullName>
        <shortName evidence="6">DeNADding enzyme NudC</shortName>
        <ecNumber evidence="6">3.6.1.-</ecNumber>
    </recommendedName>
    <alternativeName>
        <fullName evidence="6">NADH pyrophosphatase</fullName>
        <ecNumber evidence="6">3.6.1.22</ecNumber>
    </alternativeName>
</protein>
<comment type="caution">
    <text evidence="6">Lacks conserved residue(s) required for the propagation of feature annotation.</text>
</comment>
<evidence type="ECO:0000256" key="5">
    <source>
        <dbReference type="ARBA" id="ARBA00023211"/>
    </source>
</evidence>
<keyword evidence="2 6" id="KW-0378">Hydrolase</keyword>
<name>A0ABW8PZQ8_9GAMM</name>
<evidence type="ECO:0000256" key="6">
    <source>
        <dbReference type="HAMAP-Rule" id="MF_00297"/>
    </source>
</evidence>
<comment type="function">
    <text evidence="6">mRNA decapping enzyme that specifically removes the nicotinamide adenine dinucleotide (NAD) cap from a subset of mRNAs by hydrolyzing the diphosphate linkage to produce nicotinamide mononucleotide (NMN) and 5' monophosphate mRNA. The NAD-cap is present at the 5'-end of some mRNAs and stabilizes RNA against 5'-processing. Has preference for mRNAs with a 5'-end purine. Catalyzes the hydrolysis of a broad range of dinucleotide pyrophosphates.</text>
</comment>
<feature type="binding site" evidence="6">
    <location>
        <position position="138"/>
    </location>
    <ligand>
        <name>Zn(2+)</name>
        <dbReference type="ChEBI" id="CHEBI:29105"/>
    </ligand>
</feature>
<dbReference type="NCBIfam" id="NF001299">
    <property type="entry name" value="PRK00241.1"/>
    <property type="match status" value="1"/>
</dbReference>
<evidence type="ECO:0000313" key="8">
    <source>
        <dbReference type="EMBL" id="MFK7161436.1"/>
    </source>
</evidence>
<feature type="binding site" evidence="6">
    <location>
        <position position="211"/>
    </location>
    <ligand>
        <name>a divalent metal cation</name>
        <dbReference type="ChEBI" id="CHEBI:60240"/>
        <label>3</label>
    </ligand>
</feature>
<dbReference type="PANTHER" id="PTHR11383:SF3">
    <property type="entry name" value="NAD(P)H PYROPHOSPHATASE NUDT13, MITOCHONDRIAL"/>
    <property type="match status" value="1"/>
</dbReference>
<dbReference type="PROSITE" id="PS00893">
    <property type="entry name" value="NUDIX_BOX"/>
    <property type="match status" value="1"/>
</dbReference>
<evidence type="ECO:0000256" key="3">
    <source>
        <dbReference type="ARBA" id="ARBA00022842"/>
    </source>
</evidence>
<dbReference type="InterPro" id="IPR022925">
    <property type="entry name" value="RNA_Hydrolase_NudC"/>
</dbReference>
<feature type="binding site" evidence="6">
    <location>
        <position position="278"/>
    </location>
    <ligand>
        <name>substrate</name>
    </ligand>
</feature>
<dbReference type="PROSITE" id="PS51462">
    <property type="entry name" value="NUDIX"/>
    <property type="match status" value="1"/>
</dbReference>
<feature type="binding site" evidence="6">
    <location>
        <position position="156"/>
    </location>
    <ligand>
        <name>Zn(2+)</name>
        <dbReference type="ChEBI" id="CHEBI:29105"/>
    </ligand>
</feature>
<dbReference type="InterPro" id="IPR020084">
    <property type="entry name" value="NUDIX_hydrolase_CS"/>
</dbReference>
<sequence>MNPPLPSLHPFSAAQSPALGGALQPVFERGLHQPSEGEPIWVIRLSPGMIAPSRHSDGPAWAEADLYSSKVHRRCPVIGRWQGRSVLLSLVRHAQAKAAGWPGTRHWLLQADSPELDLLITAVSLAAWEEQHQFCGRCGAATQARYDEYAKECPRCRLRQYPRISPSMICLVWREEELLLAQSPRFQNGMYSLLAGFVEAGESVEEAVHREVKEEVGIEIQRLHYLGSQSWPFPHSLMLGYWAEYHQGEIQVDPTELVDARWFHWQDLPLLPPPASIARRLIDQFVEWRRHAAED</sequence>
<feature type="binding site" evidence="6">
    <location>
        <begin position="229"/>
        <end position="236"/>
    </location>
    <ligand>
        <name>substrate</name>
    </ligand>
</feature>
<dbReference type="Gene3D" id="3.90.79.20">
    <property type="match status" value="1"/>
</dbReference>
<keyword evidence="1 6" id="KW-0479">Metal-binding</keyword>
<feature type="binding site" evidence="6">
    <location>
        <position position="161"/>
    </location>
    <ligand>
        <name>substrate</name>
    </ligand>
</feature>
<evidence type="ECO:0000256" key="2">
    <source>
        <dbReference type="ARBA" id="ARBA00022801"/>
    </source>
</evidence>
<reference evidence="8 9" key="1">
    <citation type="submission" date="2024-02" db="EMBL/GenBank/DDBJ databases">
        <title>Marinospirillum sp. MEB 164 isolated from Lonar lake sediment.</title>
        <authorList>
            <person name="Joshi A."/>
            <person name="Thite S."/>
        </authorList>
    </citation>
    <scope>NUCLEOTIDE SEQUENCE [LARGE SCALE GENOMIC DNA]</scope>
    <source>
        <strain evidence="8 9">MEB164</strain>
    </source>
</reference>
<gene>
    <name evidence="6 8" type="primary">nudC</name>
    <name evidence="8" type="ORF">V6U78_10350</name>
</gene>
<dbReference type="RefSeq" id="WP_405340252.1">
    <property type="nucleotide sequence ID" value="NZ_JBANFI010000006.1"/>
</dbReference>
<dbReference type="EC" id="3.6.1.22" evidence="6"/>
<evidence type="ECO:0000256" key="1">
    <source>
        <dbReference type="ARBA" id="ARBA00022723"/>
    </source>
</evidence>
<accession>A0ABW8PZQ8</accession>
<dbReference type="InterPro" id="IPR015376">
    <property type="entry name" value="Znr_NADH_PPase"/>
</dbReference>
<feature type="binding site" evidence="6">
    <location>
        <position position="256"/>
    </location>
    <ligand>
        <name>a divalent metal cation</name>
        <dbReference type="ChEBI" id="CHEBI:60240"/>
        <label>3</label>
    </ligand>
</feature>
<comment type="catalytic activity">
    <reaction evidence="6">
        <text>NAD(+) + H2O = beta-nicotinamide D-ribonucleotide + AMP + 2 H(+)</text>
        <dbReference type="Rhea" id="RHEA:11800"/>
        <dbReference type="ChEBI" id="CHEBI:14649"/>
        <dbReference type="ChEBI" id="CHEBI:15377"/>
        <dbReference type="ChEBI" id="CHEBI:15378"/>
        <dbReference type="ChEBI" id="CHEBI:57540"/>
        <dbReference type="ChEBI" id="CHEBI:456215"/>
        <dbReference type="EC" id="3.6.1.22"/>
    </reaction>
</comment>
<dbReference type="PANTHER" id="PTHR11383">
    <property type="entry name" value="NUCLEOSIDE DIPHOSPHATE-LINKED MOIETY X MOTIF 13"/>
    <property type="match status" value="1"/>
</dbReference>
<feature type="binding site" evidence="6">
    <location>
        <position position="135"/>
    </location>
    <ligand>
        <name>Zn(2+)</name>
        <dbReference type="ChEBI" id="CHEBI:29105"/>
    </ligand>
</feature>
<keyword evidence="5 6" id="KW-0464">Manganese</keyword>
<feature type="binding site" evidence="6">
    <location>
        <position position="153"/>
    </location>
    <ligand>
        <name>Zn(2+)</name>
        <dbReference type="ChEBI" id="CHEBI:29105"/>
    </ligand>
</feature>
<dbReference type="EMBL" id="JBANFI010000006">
    <property type="protein sequence ID" value="MFK7161436.1"/>
    <property type="molecule type" value="Genomic_DNA"/>
</dbReference>
<feature type="binding site" evidence="6">
    <location>
        <position position="256"/>
    </location>
    <ligand>
        <name>a divalent metal cation</name>
        <dbReference type="ChEBI" id="CHEBI:60240"/>
        <label>1</label>
    </ligand>
</feature>
<proteinExistence type="inferred from homology"/>
<comment type="cofactor">
    <cofactor evidence="6">
        <name>Mg(2+)</name>
        <dbReference type="ChEBI" id="CHEBI:18420"/>
    </cofactor>
    <cofactor evidence="6">
        <name>Mn(2+)</name>
        <dbReference type="ChEBI" id="CHEBI:29035"/>
    </cofactor>
    <text evidence="6">Divalent metal cations. Mg(2+) or Mn(2+).</text>
</comment>
<dbReference type="Pfam" id="PF09297">
    <property type="entry name" value="Zn_ribbon_NUD"/>
    <property type="match status" value="1"/>
</dbReference>
<dbReference type="SUPFAM" id="SSF55811">
    <property type="entry name" value="Nudix"/>
    <property type="match status" value="1"/>
</dbReference>
<comment type="catalytic activity">
    <reaction evidence="6">
        <text>NADH + H2O = reduced beta-nicotinamide D-ribonucleotide + AMP + 2 H(+)</text>
        <dbReference type="Rhea" id="RHEA:48868"/>
        <dbReference type="ChEBI" id="CHEBI:15377"/>
        <dbReference type="ChEBI" id="CHEBI:15378"/>
        <dbReference type="ChEBI" id="CHEBI:57945"/>
        <dbReference type="ChEBI" id="CHEBI:90832"/>
        <dbReference type="ChEBI" id="CHEBI:456215"/>
        <dbReference type="EC" id="3.6.1.22"/>
    </reaction>
</comment>
<dbReference type="Gene3D" id="3.90.79.10">
    <property type="entry name" value="Nucleoside Triphosphate Pyrophosphohydrolase"/>
    <property type="match status" value="1"/>
</dbReference>
<keyword evidence="6" id="KW-0862">Zinc</keyword>
<feature type="binding site" evidence="6">
    <location>
        <position position="215"/>
    </location>
    <ligand>
        <name>a divalent metal cation</name>
        <dbReference type="ChEBI" id="CHEBI:60240"/>
        <label>1</label>
    </ligand>
</feature>
<dbReference type="EC" id="3.6.1.-" evidence="6"/>
<evidence type="ECO:0000256" key="4">
    <source>
        <dbReference type="ARBA" id="ARBA00023027"/>
    </source>
</evidence>